<proteinExistence type="predicted"/>
<keyword evidence="2" id="KW-1185">Reference proteome</keyword>
<accession>A0A183NBV3</accession>
<reference evidence="1 2" key="1">
    <citation type="submission" date="2018-11" db="EMBL/GenBank/DDBJ databases">
        <authorList>
            <consortium name="Pathogen Informatics"/>
        </authorList>
    </citation>
    <scope>NUCLEOTIDE SEQUENCE [LARGE SCALE GENOMIC DNA]</scope>
    <source>
        <strain evidence="1 2">Zambia</strain>
    </source>
</reference>
<sequence length="66" mass="7539">MTSEFNHEQNLYAVLTYADFSNDPLLSNEIPNKFGENISDESTPDIKSNVQHAVFTSHLKEKRLNV</sequence>
<name>A0A183NBV3_9TREM</name>
<evidence type="ECO:0000313" key="1">
    <source>
        <dbReference type="EMBL" id="VDP56467.1"/>
    </source>
</evidence>
<evidence type="ECO:0000313" key="2">
    <source>
        <dbReference type="Proteomes" id="UP000277204"/>
    </source>
</evidence>
<protein>
    <submittedName>
        <fullName evidence="1">Uncharacterized protein</fullName>
    </submittedName>
</protein>
<dbReference type="AlphaFoldDB" id="A0A183NBV3"/>
<dbReference type="Proteomes" id="UP000277204">
    <property type="component" value="Unassembled WGS sequence"/>
</dbReference>
<organism evidence="1 2">
    <name type="scientific">Schistosoma margrebowiei</name>
    <dbReference type="NCBI Taxonomy" id="48269"/>
    <lineage>
        <taxon>Eukaryota</taxon>
        <taxon>Metazoa</taxon>
        <taxon>Spiralia</taxon>
        <taxon>Lophotrochozoa</taxon>
        <taxon>Platyhelminthes</taxon>
        <taxon>Trematoda</taxon>
        <taxon>Digenea</taxon>
        <taxon>Strigeidida</taxon>
        <taxon>Schistosomatoidea</taxon>
        <taxon>Schistosomatidae</taxon>
        <taxon>Schistosoma</taxon>
    </lineage>
</organism>
<dbReference type="EMBL" id="UZAI01021782">
    <property type="protein sequence ID" value="VDP56467.1"/>
    <property type="molecule type" value="Genomic_DNA"/>
</dbReference>
<gene>
    <name evidence="1" type="ORF">SMRZ_LOCUS25778</name>
</gene>